<accession>A0ABV5R7E5</accession>
<feature type="domain" description="D-isomer specific 2-hydroxyacid dehydrogenase catalytic" evidence="5">
    <location>
        <begin position="20"/>
        <end position="316"/>
    </location>
</feature>
<dbReference type="PANTHER" id="PTHR43761">
    <property type="entry name" value="D-ISOMER SPECIFIC 2-HYDROXYACID DEHYDROGENASE FAMILY PROTEIN (AFU_ORTHOLOGUE AFUA_1G13630)"/>
    <property type="match status" value="1"/>
</dbReference>
<dbReference type="SUPFAM" id="SSF51735">
    <property type="entry name" value="NAD(P)-binding Rossmann-fold domains"/>
    <property type="match status" value="1"/>
</dbReference>
<comment type="caution">
    <text evidence="7">The sequence shown here is derived from an EMBL/GenBank/DDBJ whole genome shotgun (WGS) entry which is preliminary data.</text>
</comment>
<dbReference type="RefSeq" id="WP_345517546.1">
    <property type="nucleotide sequence ID" value="NZ_BAAAXD010000045.1"/>
</dbReference>
<evidence type="ECO:0000256" key="4">
    <source>
        <dbReference type="RuleBase" id="RU003719"/>
    </source>
</evidence>
<dbReference type="PROSITE" id="PS00671">
    <property type="entry name" value="D_2_HYDROXYACID_DH_3"/>
    <property type="match status" value="1"/>
</dbReference>
<evidence type="ECO:0000259" key="6">
    <source>
        <dbReference type="Pfam" id="PF02826"/>
    </source>
</evidence>
<keyword evidence="3" id="KW-0520">NAD</keyword>
<evidence type="ECO:0000259" key="5">
    <source>
        <dbReference type="Pfam" id="PF00389"/>
    </source>
</evidence>
<evidence type="ECO:0000256" key="3">
    <source>
        <dbReference type="ARBA" id="ARBA00023027"/>
    </source>
</evidence>
<dbReference type="Gene3D" id="3.40.50.720">
    <property type="entry name" value="NAD(P)-binding Rossmann-like Domain"/>
    <property type="match status" value="2"/>
</dbReference>
<evidence type="ECO:0000256" key="1">
    <source>
        <dbReference type="ARBA" id="ARBA00005854"/>
    </source>
</evidence>
<dbReference type="Pfam" id="PF02826">
    <property type="entry name" value="2-Hacid_dh_C"/>
    <property type="match status" value="1"/>
</dbReference>
<protein>
    <submittedName>
        <fullName evidence="7">C-terminal binding protein</fullName>
    </submittedName>
</protein>
<keyword evidence="2 4" id="KW-0560">Oxidoreductase</keyword>
<dbReference type="InterPro" id="IPR029753">
    <property type="entry name" value="D-isomer_DH_CS"/>
</dbReference>
<dbReference type="InterPro" id="IPR043322">
    <property type="entry name" value="CtBP"/>
</dbReference>
<dbReference type="InterPro" id="IPR006139">
    <property type="entry name" value="D-isomer_2_OHA_DH_cat_dom"/>
</dbReference>
<dbReference type="InterPro" id="IPR036291">
    <property type="entry name" value="NAD(P)-bd_dom_sf"/>
</dbReference>
<keyword evidence="8" id="KW-1185">Reference proteome</keyword>
<gene>
    <name evidence="7" type="ORF">ACFFTL_15970</name>
</gene>
<proteinExistence type="inferred from homology"/>
<dbReference type="PROSITE" id="PS00670">
    <property type="entry name" value="D_2_HYDROXYACID_DH_2"/>
    <property type="match status" value="1"/>
</dbReference>
<reference evidence="7 8" key="1">
    <citation type="submission" date="2024-09" db="EMBL/GenBank/DDBJ databases">
        <authorList>
            <person name="Sun Q."/>
            <person name="Mori K."/>
        </authorList>
    </citation>
    <scope>NUCLEOTIDE SEQUENCE [LARGE SCALE GENOMIC DNA]</scope>
    <source>
        <strain evidence="7 8">JCM 3331</strain>
    </source>
</reference>
<organism evidence="7 8">
    <name type="scientific">Streptomyces yanii</name>
    <dbReference type="NCBI Taxonomy" id="78510"/>
    <lineage>
        <taxon>Bacteria</taxon>
        <taxon>Bacillati</taxon>
        <taxon>Actinomycetota</taxon>
        <taxon>Actinomycetes</taxon>
        <taxon>Kitasatosporales</taxon>
        <taxon>Streptomycetaceae</taxon>
        <taxon>Streptomyces</taxon>
    </lineage>
</organism>
<feature type="domain" description="D-isomer specific 2-hydroxyacid dehydrogenase NAD-binding" evidence="6">
    <location>
        <begin position="111"/>
        <end position="285"/>
    </location>
</feature>
<name>A0ABV5R7E5_9ACTN</name>
<dbReference type="InterPro" id="IPR050418">
    <property type="entry name" value="D-iso_2-hydroxyacid_DH_PdxB"/>
</dbReference>
<sequence length="326" mass="34134">MSRPLVVFTDPEELDVGPGVRLLTDAGFDTRVVGSRDPDAIAAAARDAVALIVGYAPVDAALLDRLPGVGMLATMSAGYDMIDTAQARRRGLWVSNLPHAATEDVAVHALASALSLVRALPQADATVRGGGWNTEFAALPCRAGELTLGLWGFGRIARVLARIAAPVFGRVAAYDPHADAAGWPDGVERLGLDELVAGSDVLSLHTPLTPQTRGMVDTALLARMRPGAFLVNVARGELVDTAALLAALDSGRLGAAALDVFPVEPPPLDDPLRSHPRIQLSPHSAYLSDASQRAYVCAPAENVIAWHRTGRPLTPVVDPTLEGAPS</sequence>
<dbReference type="Proteomes" id="UP001589710">
    <property type="component" value="Unassembled WGS sequence"/>
</dbReference>
<evidence type="ECO:0000313" key="7">
    <source>
        <dbReference type="EMBL" id="MFB9573765.1"/>
    </source>
</evidence>
<comment type="similarity">
    <text evidence="1 4">Belongs to the D-isomer specific 2-hydroxyacid dehydrogenase family.</text>
</comment>
<dbReference type="EMBL" id="JBHMCG010000072">
    <property type="protein sequence ID" value="MFB9573765.1"/>
    <property type="molecule type" value="Genomic_DNA"/>
</dbReference>
<dbReference type="SUPFAM" id="SSF52283">
    <property type="entry name" value="Formate/glycerate dehydrogenase catalytic domain-like"/>
    <property type="match status" value="1"/>
</dbReference>
<dbReference type="PANTHER" id="PTHR43761:SF1">
    <property type="entry name" value="D-ISOMER SPECIFIC 2-HYDROXYACID DEHYDROGENASE CATALYTIC DOMAIN-CONTAINING PROTEIN-RELATED"/>
    <property type="match status" value="1"/>
</dbReference>
<dbReference type="InterPro" id="IPR006140">
    <property type="entry name" value="D-isomer_DH_NAD-bd"/>
</dbReference>
<dbReference type="CDD" id="cd05299">
    <property type="entry name" value="CtBP_dh"/>
    <property type="match status" value="1"/>
</dbReference>
<evidence type="ECO:0000256" key="2">
    <source>
        <dbReference type="ARBA" id="ARBA00023002"/>
    </source>
</evidence>
<dbReference type="Pfam" id="PF00389">
    <property type="entry name" value="2-Hacid_dh"/>
    <property type="match status" value="1"/>
</dbReference>
<evidence type="ECO:0000313" key="8">
    <source>
        <dbReference type="Proteomes" id="UP001589710"/>
    </source>
</evidence>